<dbReference type="Proteomes" id="UP000515349">
    <property type="component" value="Chromosome"/>
</dbReference>
<dbReference type="AlphaFoldDB" id="A0A7D7QEN4"/>
<dbReference type="KEGG" id="cbau:H1R16_12095"/>
<keyword evidence="1" id="KW-0732">Signal</keyword>
<sequence length="190" mass="22229">MNKILCLFVFLLLYSCTAEEIFISNIKTTENPFLSFRDHGFNKDYRVIELNIPLEFTLENKTNSTVVIQNLCEFSLMLNEKNVKSGYNLANFYEIKGEDLNSEFILNPNQIRRLKVNYLFGISNSDGSNDCVFDDFGEELKITDTIFIEKNSCLNKFYNYIHNGNNTIAFYYNKSDKRIKKDVLIKKLDK</sequence>
<dbReference type="EMBL" id="CP059472">
    <property type="protein sequence ID" value="QMS98421.1"/>
    <property type="molecule type" value="Genomic_DNA"/>
</dbReference>
<evidence type="ECO:0000313" key="2">
    <source>
        <dbReference type="EMBL" id="MBA5246200.1"/>
    </source>
</evidence>
<reference evidence="2" key="3">
    <citation type="submission" date="2020-07" db="EMBL/GenBank/DDBJ databases">
        <authorList>
            <person name="Yang C."/>
        </authorList>
    </citation>
    <scope>NUCLEOTIDE SEQUENCE</scope>
    <source>
        <strain evidence="2">Cx-624</strain>
    </source>
</reference>
<dbReference type="EMBL" id="JACEUX010000001">
    <property type="protein sequence ID" value="MBA5246200.1"/>
    <property type="molecule type" value="Genomic_DNA"/>
</dbReference>
<organism evidence="3 4">
    <name type="scientific">Marnyiella aurantia</name>
    <dbReference type="NCBI Taxonomy" id="2758037"/>
    <lineage>
        <taxon>Bacteria</taxon>
        <taxon>Pseudomonadati</taxon>
        <taxon>Bacteroidota</taxon>
        <taxon>Flavobacteriia</taxon>
        <taxon>Flavobacteriales</taxon>
        <taxon>Weeksellaceae</taxon>
        <taxon>Marnyiella</taxon>
    </lineage>
</organism>
<protein>
    <recommendedName>
        <fullName evidence="6">Lipoprotein</fullName>
    </recommendedName>
</protein>
<dbReference type="RefSeq" id="WP_181886292.1">
    <property type="nucleotide sequence ID" value="NZ_CP059472.1"/>
</dbReference>
<evidence type="ECO:0000313" key="5">
    <source>
        <dbReference type="Proteomes" id="UP000539710"/>
    </source>
</evidence>
<dbReference type="Proteomes" id="UP000539710">
    <property type="component" value="Unassembled WGS sequence"/>
</dbReference>
<reference evidence="3 4" key="1">
    <citation type="submission" date="2020-07" db="EMBL/GenBank/DDBJ databases">
        <title>Chryseobacterium sp.cx-624.</title>
        <authorList>
            <person name="Yang C."/>
        </authorList>
    </citation>
    <scope>NUCLEOTIDE SEQUENCE [LARGE SCALE GENOMIC DNA]</scope>
    <source>
        <strain evidence="3">Cx-624</strain>
        <strain evidence="4">cx-624</strain>
    </source>
</reference>
<keyword evidence="5" id="KW-1185">Reference proteome</keyword>
<gene>
    <name evidence="3" type="ORF">H1R16_12095</name>
    <name evidence="2" type="ORF">H2507_03365</name>
</gene>
<feature type="signal peptide" evidence="1">
    <location>
        <begin position="1"/>
        <end position="18"/>
    </location>
</feature>
<evidence type="ECO:0000313" key="3">
    <source>
        <dbReference type="EMBL" id="QMS98421.1"/>
    </source>
</evidence>
<proteinExistence type="predicted"/>
<reference evidence="5" key="2">
    <citation type="submission" date="2020-07" db="EMBL/GenBank/DDBJ databases">
        <title>Flavobacterium sp. xlx-214.</title>
        <authorList>
            <person name="Yang C."/>
        </authorList>
    </citation>
    <scope>NUCLEOTIDE SEQUENCE [LARGE SCALE GENOMIC DNA]</scope>
    <source>
        <strain evidence="5">CX-624</strain>
    </source>
</reference>
<dbReference type="PROSITE" id="PS51257">
    <property type="entry name" value="PROKAR_LIPOPROTEIN"/>
    <property type="match status" value="1"/>
</dbReference>
<accession>A0A7D7QEN4</accession>
<evidence type="ECO:0000313" key="4">
    <source>
        <dbReference type="Proteomes" id="UP000515349"/>
    </source>
</evidence>
<evidence type="ECO:0008006" key="6">
    <source>
        <dbReference type="Google" id="ProtNLM"/>
    </source>
</evidence>
<name>A0A7D7QEN4_9FLAO</name>
<feature type="chain" id="PRO_5044656279" description="Lipoprotein" evidence="1">
    <location>
        <begin position="19"/>
        <end position="190"/>
    </location>
</feature>
<evidence type="ECO:0000256" key="1">
    <source>
        <dbReference type="SAM" id="SignalP"/>
    </source>
</evidence>